<dbReference type="EMBL" id="PJNB01000001">
    <property type="protein sequence ID" value="PKW16641.1"/>
    <property type="molecule type" value="Genomic_DNA"/>
</dbReference>
<dbReference type="InterPro" id="IPR016160">
    <property type="entry name" value="Ald_DH_CS_CYS"/>
</dbReference>
<dbReference type="InterPro" id="IPR015590">
    <property type="entry name" value="Aldehyde_DH_dom"/>
</dbReference>
<evidence type="ECO:0000256" key="4">
    <source>
        <dbReference type="RuleBase" id="RU003345"/>
    </source>
</evidence>
<accession>A0A2N3Y1A3</accession>
<dbReference type="InterPro" id="IPR029510">
    <property type="entry name" value="Ald_DH_CS_GLU"/>
</dbReference>
<dbReference type="SUPFAM" id="SSF53720">
    <property type="entry name" value="ALDH-like"/>
    <property type="match status" value="1"/>
</dbReference>
<keyword evidence="7" id="KW-1185">Reference proteome</keyword>
<keyword evidence="2 4" id="KW-0560">Oxidoreductase</keyword>
<organism evidence="6 7">
    <name type="scientific">Saccharopolyspora spinosa</name>
    <dbReference type="NCBI Taxonomy" id="60894"/>
    <lineage>
        <taxon>Bacteria</taxon>
        <taxon>Bacillati</taxon>
        <taxon>Actinomycetota</taxon>
        <taxon>Actinomycetes</taxon>
        <taxon>Pseudonocardiales</taxon>
        <taxon>Pseudonocardiaceae</taxon>
        <taxon>Saccharopolyspora</taxon>
    </lineage>
</organism>
<dbReference type="InterPro" id="IPR016162">
    <property type="entry name" value="Ald_DH_N"/>
</dbReference>
<comment type="similarity">
    <text evidence="1 4">Belongs to the aldehyde dehydrogenase family.</text>
</comment>
<evidence type="ECO:0000313" key="6">
    <source>
        <dbReference type="EMBL" id="PKW16641.1"/>
    </source>
</evidence>
<dbReference type="InterPro" id="IPR016161">
    <property type="entry name" value="Ald_DH/histidinol_DH"/>
</dbReference>
<evidence type="ECO:0000256" key="2">
    <source>
        <dbReference type="ARBA" id="ARBA00023002"/>
    </source>
</evidence>
<feature type="domain" description="Aldehyde dehydrogenase" evidence="5">
    <location>
        <begin position="40"/>
        <end position="505"/>
    </location>
</feature>
<name>A0A2N3Y1A3_SACSN</name>
<dbReference type="Proteomes" id="UP000233786">
    <property type="component" value="Unassembled WGS sequence"/>
</dbReference>
<dbReference type="Pfam" id="PF00171">
    <property type="entry name" value="Aldedh"/>
    <property type="match status" value="1"/>
</dbReference>
<dbReference type="Gene3D" id="3.40.309.10">
    <property type="entry name" value="Aldehyde Dehydrogenase, Chain A, domain 2"/>
    <property type="match status" value="1"/>
</dbReference>
<sequence>MTAWLKRSVDLLKIVRNGDVMGTESAVVAGDYLNLLDGQWVGARSEQFIAVESPRNRKVIARVPRGGEKDIADAVDAAWRAFPGWRDTAPRARGRLLQQIADALEPHLERIARIISEENGNALRTQSRGEVQFAIDVFRYFGSVASEVKGETIPLNPSVLDYSRREPLGVVGAIVPWNAPVQLAVMKIASALAAGNALVLKAAEDAPLAVLEIAKICHEFLPRGVLNVVVGFGSEAGEALITHPDVRKLSFTGSTAVGKRVMSAAAERIVPVSLELGGKNPQIVYPDAGEDWVAQGTITGMRFVRQGQSCTAGSRLFVHRSILDSFVEKVVSHLGKLKVGDPLDEESDIGAIVNRKQFDRVCGYIDEGLSRNDSVVAIGGAPPAEGPLAEGYFVEPTVFVGVDNEWRIAQEEIFGPVMCVIPWDDEDDVIKMANDSHYGLSAFIWTHDIGRALRTAHSIEAGWVQVNQGGGQVLGQSYGGYKQSGIGREFSLEGMVESFTQRKHVSVDTTH</sequence>
<dbReference type="PANTHER" id="PTHR11699">
    <property type="entry name" value="ALDEHYDE DEHYDROGENASE-RELATED"/>
    <property type="match status" value="1"/>
</dbReference>
<dbReference type="InterPro" id="IPR016163">
    <property type="entry name" value="Ald_DH_C"/>
</dbReference>
<dbReference type="STRING" id="994479.GCA_000194155_07432"/>
<evidence type="ECO:0000256" key="3">
    <source>
        <dbReference type="PROSITE-ProRule" id="PRU10007"/>
    </source>
</evidence>
<dbReference type="GO" id="GO:0016620">
    <property type="term" value="F:oxidoreductase activity, acting on the aldehyde or oxo group of donors, NAD or NADP as acceptor"/>
    <property type="evidence" value="ECO:0007669"/>
    <property type="project" value="InterPro"/>
</dbReference>
<dbReference type="FunFam" id="3.40.605.10:FF:000007">
    <property type="entry name" value="NAD/NADP-dependent betaine aldehyde dehydrogenase"/>
    <property type="match status" value="1"/>
</dbReference>
<feature type="active site" evidence="3">
    <location>
        <position position="275"/>
    </location>
</feature>
<proteinExistence type="inferred from homology"/>
<gene>
    <name evidence="6" type="ORF">A8926_4493</name>
</gene>
<dbReference type="PROSITE" id="PS00070">
    <property type="entry name" value="ALDEHYDE_DEHYDR_CYS"/>
    <property type="match status" value="1"/>
</dbReference>
<evidence type="ECO:0000313" key="7">
    <source>
        <dbReference type="Proteomes" id="UP000233786"/>
    </source>
</evidence>
<protein>
    <submittedName>
        <fullName evidence="6">Betaine-aldehyde dehydrogenase</fullName>
    </submittedName>
</protein>
<evidence type="ECO:0000256" key="1">
    <source>
        <dbReference type="ARBA" id="ARBA00009986"/>
    </source>
</evidence>
<dbReference type="Gene3D" id="3.40.605.10">
    <property type="entry name" value="Aldehyde Dehydrogenase, Chain A, domain 1"/>
    <property type="match status" value="1"/>
</dbReference>
<reference evidence="6" key="1">
    <citation type="submission" date="2017-12" db="EMBL/GenBank/DDBJ databases">
        <title>Sequencing the genomes of 1000 Actinobacteria strains.</title>
        <authorList>
            <person name="Klenk H.-P."/>
        </authorList>
    </citation>
    <scope>NUCLEOTIDE SEQUENCE [LARGE SCALE GENOMIC DNA]</scope>
    <source>
        <strain evidence="6">DSM 44228</strain>
    </source>
</reference>
<dbReference type="PROSITE" id="PS00687">
    <property type="entry name" value="ALDEHYDE_DEHYDR_GLU"/>
    <property type="match status" value="1"/>
</dbReference>
<comment type="caution">
    <text evidence="6">The sequence shown here is derived from an EMBL/GenBank/DDBJ whole genome shotgun (WGS) entry which is preliminary data.</text>
</comment>
<dbReference type="AlphaFoldDB" id="A0A2N3Y1A3"/>
<dbReference type="FunFam" id="3.40.309.10:FF:000012">
    <property type="entry name" value="Betaine aldehyde dehydrogenase"/>
    <property type="match status" value="1"/>
</dbReference>
<evidence type="ECO:0000259" key="5">
    <source>
        <dbReference type="Pfam" id="PF00171"/>
    </source>
</evidence>
<dbReference type="CDD" id="cd07108">
    <property type="entry name" value="ALDH_MGR_2402"/>
    <property type="match status" value="1"/>
</dbReference>